<reference evidence="6 7" key="1">
    <citation type="journal article" date="2009" name="Stand. Genomic Sci.">
        <title>Complete genome sequence of Beutenbergia cavernae type strain (HKI 0122).</title>
        <authorList>
            <person name="Land M."/>
            <person name="Pukall R."/>
            <person name="Abt B."/>
            <person name="Goker M."/>
            <person name="Rohde M."/>
            <person name="Glavina Del Rio T."/>
            <person name="Tice H."/>
            <person name="Copeland A."/>
            <person name="Cheng J.F."/>
            <person name="Lucas S."/>
            <person name="Chen F."/>
            <person name="Nolan M."/>
            <person name="Bruce D."/>
            <person name="Goodwin L."/>
            <person name="Pitluck S."/>
            <person name="Ivanova N."/>
            <person name="Mavromatis K."/>
            <person name="Ovchinnikova G."/>
            <person name="Pati A."/>
            <person name="Chen A."/>
            <person name="Palaniappan K."/>
            <person name="Hauser L."/>
            <person name="Chang Y.J."/>
            <person name="Jefferies C.C."/>
            <person name="Saunders E."/>
            <person name="Brettin T."/>
            <person name="Detter J.C."/>
            <person name="Han C."/>
            <person name="Chain P."/>
            <person name="Bristow J."/>
            <person name="Eisen J.A."/>
            <person name="Markowitz V."/>
            <person name="Hugenholtz P."/>
            <person name="Kyrpides N.C."/>
            <person name="Klenk H.P."/>
            <person name="Lapidus A."/>
        </authorList>
    </citation>
    <scope>NUCLEOTIDE SEQUENCE [LARGE SCALE GENOMIC DNA]</scope>
    <source>
        <strain evidence="7">ATCC BAA-8 / DSM 12333 / NBRC 16432</strain>
    </source>
</reference>
<dbReference type="EMBL" id="CP001618">
    <property type="protein sequence ID" value="ACQ78687.1"/>
    <property type="molecule type" value="Genomic_DNA"/>
</dbReference>
<evidence type="ECO:0000256" key="2">
    <source>
        <dbReference type="ARBA" id="ARBA00022576"/>
    </source>
</evidence>
<dbReference type="CDD" id="cd00609">
    <property type="entry name" value="AAT_like"/>
    <property type="match status" value="1"/>
</dbReference>
<dbReference type="SUPFAM" id="SSF53383">
    <property type="entry name" value="PLP-dependent transferases"/>
    <property type="match status" value="1"/>
</dbReference>
<dbReference type="Gene3D" id="3.40.640.10">
    <property type="entry name" value="Type I PLP-dependent aspartate aminotransferase-like (Major domain)"/>
    <property type="match status" value="1"/>
</dbReference>
<evidence type="ECO:0000259" key="5">
    <source>
        <dbReference type="Pfam" id="PF00155"/>
    </source>
</evidence>
<dbReference type="InterPro" id="IPR050859">
    <property type="entry name" value="Class-I_PLP-dep_aminotransf"/>
</dbReference>
<accession>C5BX12</accession>
<dbReference type="AlphaFoldDB" id="C5BX12"/>
<dbReference type="GO" id="GO:0030170">
    <property type="term" value="F:pyridoxal phosphate binding"/>
    <property type="evidence" value="ECO:0007669"/>
    <property type="project" value="InterPro"/>
</dbReference>
<dbReference type="KEGG" id="bcv:Bcav_0424"/>
<protein>
    <submittedName>
        <fullName evidence="6">Putative transcriptional regulator, GntR family</fullName>
    </submittedName>
</protein>
<dbReference type="Pfam" id="PF00155">
    <property type="entry name" value="Aminotran_1_2"/>
    <property type="match status" value="1"/>
</dbReference>
<evidence type="ECO:0000256" key="4">
    <source>
        <dbReference type="ARBA" id="ARBA00022898"/>
    </source>
</evidence>
<dbReference type="Proteomes" id="UP000007962">
    <property type="component" value="Chromosome"/>
</dbReference>
<dbReference type="InterPro" id="IPR015424">
    <property type="entry name" value="PyrdxlP-dep_Trfase"/>
</dbReference>
<dbReference type="GO" id="GO:1901605">
    <property type="term" value="P:alpha-amino acid metabolic process"/>
    <property type="evidence" value="ECO:0007669"/>
    <property type="project" value="TreeGrafter"/>
</dbReference>
<keyword evidence="3" id="KW-0808">Transferase</keyword>
<dbReference type="RefSeq" id="WP_012725467.1">
    <property type="nucleotide sequence ID" value="NC_012669.1"/>
</dbReference>
<evidence type="ECO:0000313" key="7">
    <source>
        <dbReference type="Proteomes" id="UP000007962"/>
    </source>
</evidence>
<organism evidence="6 7">
    <name type="scientific">Beutenbergia cavernae (strain ATCC BAA-8 / DSM 12333 / CCUG 43141 / JCM 11478 / NBRC 16432 / NCIMB 13614 / HKI 0122)</name>
    <dbReference type="NCBI Taxonomy" id="471853"/>
    <lineage>
        <taxon>Bacteria</taxon>
        <taxon>Bacillati</taxon>
        <taxon>Actinomycetota</taxon>
        <taxon>Actinomycetes</taxon>
        <taxon>Micrococcales</taxon>
        <taxon>Beutenbergiaceae</taxon>
        <taxon>Beutenbergia</taxon>
    </lineage>
</organism>
<keyword evidence="2" id="KW-0032">Aminotransferase</keyword>
<keyword evidence="7" id="KW-1185">Reference proteome</keyword>
<proteinExistence type="predicted"/>
<dbReference type="STRING" id="471853.Bcav_0424"/>
<dbReference type="Gene3D" id="3.90.1150.10">
    <property type="entry name" value="Aspartate Aminotransferase, domain 1"/>
    <property type="match status" value="1"/>
</dbReference>
<dbReference type="PANTHER" id="PTHR42790">
    <property type="entry name" value="AMINOTRANSFERASE"/>
    <property type="match status" value="1"/>
</dbReference>
<dbReference type="InterPro" id="IPR015421">
    <property type="entry name" value="PyrdxlP-dep_Trfase_major"/>
</dbReference>
<evidence type="ECO:0000256" key="1">
    <source>
        <dbReference type="ARBA" id="ARBA00001933"/>
    </source>
</evidence>
<dbReference type="HOGENOM" id="CLU_017584_0_6_11"/>
<gene>
    <name evidence="6" type="ordered locus">Bcav_0424</name>
</gene>
<evidence type="ECO:0000256" key="3">
    <source>
        <dbReference type="ARBA" id="ARBA00022679"/>
    </source>
</evidence>
<dbReference type="GO" id="GO:0008483">
    <property type="term" value="F:transaminase activity"/>
    <property type="evidence" value="ECO:0007669"/>
    <property type="project" value="UniProtKB-KW"/>
</dbReference>
<keyword evidence="4" id="KW-0663">Pyridoxal phosphate</keyword>
<dbReference type="InterPro" id="IPR004839">
    <property type="entry name" value="Aminotransferase_I/II_large"/>
</dbReference>
<dbReference type="InterPro" id="IPR015422">
    <property type="entry name" value="PyrdxlP-dep_Trfase_small"/>
</dbReference>
<evidence type="ECO:0000313" key="6">
    <source>
        <dbReference type="EMBL" id="ACQ78687.1"/>
    </source>
</evidence>
<dbReference type="PANTHER" id="PTHR42790:SF19">
    <property type="entry name" value="KYNURENINE_ALPHA-AMINOADIPATE AMINOTRANSFERASE, MITOCHONDRIAL"/>
    <property type="match status" value="1"/>
</dbReference>
<comment type="cofactor">
    <cofactor evidence="1">
        <name>pyridoxal 5'-phosphate</name>
        <dbReference type="ChEBI" id="CHEBI:597326"/>
    </cofactor>
</comment>
<sequence>MTDPHADRLAGASTLLATLPERRGFGDATLIRPVPGSIDLGGGNPSVDLLPTELYRDATHAVVTDPAFGTALRYSAAQGLPALRAAVAARERVDPERIVVTNGGAHGLALAVLGTLDRGDTIVVDDPVYPLFLRVLDLVGGVNVVAAPVTADGIDVDAVERLLRDGLRPKALFTVPTFQNPAGGTLSTEASAALVDLAERFGFTIIADDPYREVAFPGVVVPDRPRFRDTDRVVGVNTFSKTLGPGLRLGWLTVPESLRPAYTKLRNRLDGQTSGVLQSVVARMLADPRYDAAVARAGAGYEPRARALAAALRDELAGHVEVRDPDGGFFVWARLDVGAEDSARLFDVAQDAGVVYQRGEWFAAGQERFTGFVRLSFSEGDPETLREGVARLATAWRTVRTPSVARQER</sequence>
<dbReference type="eggNOG" id="COG1167">
    <property type="taxonomic scope" value="Bacteria"/>
</dbReference>
<feature type="domain" description="Aminotransferase class I/classII large" evidence="5">
    <location>
        <begin position="38"/>
        <end position="392"/>
    </location>
</feature>
<name>C5BX12_BEUC1</name>